<dbReference type="Gene3D" id="3.40.50.150">
    <property type="entry name" value="Vaccinia Virus protein VP39"/>
    <property type="match status" value="1"/>
</dbReference>
<dbReference type="GO" id="GO:0005829">
    <property type="term" value="C:cytosol"/>
    <property type="evidence" value="ECO:0007669"/>
    <property type="project" value="TreeGrafter"/>
</dbReference>
<keyword evidence="8" id="KW-1185">Reference proteome</keyword>
<dbReference type="SUPFAM" id="SSF53335">
    <property type="entry name" value="S-adenosyl-L-methionine-dependent methyltransferases"/>
    <property type="match status" value="1"/>
</dbReference>
<dbReference type="OrthoDB" id="9808773at2"/>
<sequence length="197" mass="21835">MNVSRETSERLATYLELLKKWSKKINLVSPASLKDARSRHFADSIQLARLCKESAKTWVDLGSGGGFPGAVVAIVLAEERPDLSMTLVESDQRKCAFLRSVSRETSVPFNVIAKRIEDVAPLKADMLSARALAPLTDLCTFAERHLHKDGTALFPKGAKWVDEVKTAQKKWRFSLQTHTSETSPEAVILEIGELSRA</sequence>
<evidence type="ECO:0000256" key="3">
    <source>
        <dbReference type="ARBA" id="ARBA00022603"/>
    </source>
</evidence>
<dbReference type="PANTHER" id="PTHR31760:SF0">
    <property type="entry name" value="S-ADENOSYL-L-METHIONINE-DEPENDENT METHYLTRANSFERASES SUPERFAMILY PROTEIN"/>
    <property type="match status" value="1"/>
</dbReference>
<proteinExistence type="inferred from homology"/>
<evidence type="ECO:0000313" key="8">
    <source>
        <dbReference type="Proteomes" id="UP000184221"/>
    </source>
</evidence>
<feature type="binding site" evidence="6">
    <location>
        <begin position="116"/>
        <end position="117"/>
    </location>
    <ligand>
        <name>S-adenosyl-L-methionine</name>
        <dbReference type="ChEBI" id="CHEBI:59789"/>
    </ligand>
</feature>
<protein>
    <recommendedName>
        <fullName evidence="6">Ribosomal RNA small subunit methyltransferase G</fullName>
        <ecNumber evidence="6">2.1.1.170</ecNumber>
    </recommendedName>
    <alternativeName>
        <fullName evidence="6">16S rRNA 7-methylguanosine methyltransferase</fullName>
        <shortName evidence="6">16S rRNA m7G methyltransferase</shortName>
    </alternativeName>
</protein>
<keyword evidence="4 6" id="KW-0808">Transferase</keyword>
<evidence type="ECO:0000256" key="2">
    <source>
        <dbReference type="ARBA" id="ARBA00022552"/>
    </source>
</evidence>
<evidence type="ECO:0000256" key="6">
    <source>
        <dbReference type="HAMAP-Rule" id="MF_00074"/>
    </source>
</evidence>
<reference evidence="7 8" key="1">
    <citation type="submission" date="2016-11" db="EMBL/GenBank/DDBJ databases">
        <authorList>
            <person name="Jaros S."/>
            <person name="Januszkiewicz K."/>
            <person name="Wedrychowicz H."/>
        </authorList>
    </citation>
    <scope>NUCLEOTIDE SEQUENCE [LARGE SCALE GENOMIC DNA]</scope>
    <source>
        <strain evidence="7 8">DSM 29431</strain>
    </source>
</reference>
<dbReference type="AlphaFoldDB" id="A0A1M5UE62"/>
<dbReference type="STRING" id="996342.SAMN05443551_2595"/>
<gene>
    <name evidence="6" type="primary">rsmG</name>
    <name evidence="7" type="ORF">SAMN05443551_2595</name>
</gene>
<comment type="subcellular location">
    <subcellularLocation>
        <location evidence="6">Cytoplasm</location>
    </subcellularLocation>
</comment>
<feature type="binding site" evidence="6">
    <location>
        <position position="62"/>
    </location>
    <ligand>
        <name>S-adenosyl-L-methionine</name>
        <dbReference type="ChEBI" id="CHEBI:59789"/>
    </ligand>
</feature>
<keyword evidence="1 6" id="KW-0963">Cytoplasm</keyword>
<keyword evidence="3 6" id="KW-0489">Methyltransferase</keyword>
<dbReference type="EC" id="2.1.1.170" evidence="6"/>
<dbReference type="EMBL" id="FQXC01000003">
    <property type="protein sequence ID" value="SHH61116.1"/>
    <property type="molecule type" value="Genomic_DNA"/>
</dbReference>
<keyword evidence="2 6" id="KW-0698">rRNA processing</keyword>
<dbReference type="HAMAP" id="MF_00074">
    <property type="entry name" value="16SrRNA_methyltr_G"/>
    <property type="match status" value="1"/>
</dbReference>
<dbReference type="InterPro" id="IPR003682">
    <property type="entry name" value="rRNA_ssu_MeTfrase_G"/>
</dbReference>
<dbReference type="Pfam" id="PF02527">
    <property type="entry name" value="GidB"/>
    <property type="match status" value="1"/>
</dbReference>
<evidence type="ECO:0000256" key="5">
    <source>
        <dbReference type="ARBA" id="ARBA00022691"/>
    </source>
</evidence>
<feature type="binding site" evidence="6">
    <location>
        <position position="67"/>
    </location>
    <ligand>
        <name>S-adenosyl-L-methionine</name>
        <dbReference type="ChEBI" id="CHEBI:59789"/>
    </ligand>
</feature>
<comment type="catalytic activity">
    <reaction evidence="6">
        <text>guanosine(527) in 16S rRNA + S-adenosyl-L-methionine = N(7)-methylguanosine(527) in 16S rRNA + S-adenosyl-L-homocysteine</text>
        <dbReference type="Rhea" id="RHEA:42732"/>
        <dbReference type="Rhea" id="RHEA-COMP:10209"/>
        <dbReference type="Rhea" id="RHEA-COMP:10210"/>
        <dbReference type="ChEBI" id="CHEBI:57856"/>
        <dbReference type="ChEBI" id="CHEBI:59789"/>
        <dbReference type="ChEBI" id="CHEBI:74269"/>
        <dbReference type="ChEBI" id="CHEBI:74480"/>
        <dbReference type="EC" id="2.1.1.170"/>
    </reaction>
</comment>
<dbReference type="PIRSF" id="PIRSF003078">
    <property type="entry name" value="GidB"/>
    <property type="match status" value="1"/>
</dbReference>
<comment type="similarity">
    <text evidence="6">Belongs to the methyltransferase superfamily. RNA methyltransferase RsmG family.</text>
</comment>
<comment type="caution">
    <text evidence="6">Lacks conserved residue(s) required for the propagation of feature annotation.</text>
</comment>
<name>A0A1M5UE62_9RHOB</name>
<dbReference type="NCBIfam" id="TIGR00138">
    <property type="entry name" value="rsmG_gidB"/>
    <property type="match status" value="1"/>
</dbReference>
<evidence type="ECO:0000256" key="4">
    <source>
        <dbReference type="ARBA" id="ARBA00022679"/>
    </source>
</evidence>
<dbReference type="RefSeq" id="WP_072778039.1">
    <property type="nucleotide sequence ID" value="NZ_FQXC01000003.1"/>
</dbReference>
<keyword evidence="5 6" id="KW-0949">S-adenosyl-L-methionine</keyword>
<evidence type="ECO:0000256" key="1">
    <source>
        <dbReference type="ARBA" id="ARBA00022490"/>
    </source>
</evidence>
<dbReference type="GO" id="GO:0070043">
    <property type="term" value="F:rRNA (guanine-N7-)-methyltransferase activity"/>
    <property type="evidence" value="ECO:0007669"/>
    <property type="project" value="UniProtKB-UniRule"/>
</dbReference>
<organism evidence="7 8">
    <name type="scientific">Marivita hallyeonensis</name>
    <dbReference type="NCBI Taxonomy" id="996342"/>
    <lineage>
        <taxon>Bacteria</taxon>
        <taxon>Pseudomonadati</taxon>
        <taxon>Pseudomonadota</taxon>
        <taxon>Alphaproteobacteria</taxon>
        <taxon>Rhodobacterales</taxon>
        <taxon>Roseobacteraceae</taxon>
        <taxon>Marivita</taxon>
    </lineage>
</organism>
<dbReference type="InterPro" id="IPR029063">
    <property type="entry name" value="SAM-dependent_MTases_sf"/>
</dbReference>
<feature type="binding site" evidence="6">
    <location>
        <position position="130"/>
    </location>
    <ligand>
        <name>S-adenosyl-L-methionine</name>
        <dbReference type="ChEBI" id="CHEBI:59789"/>
    </ligand>
</feature>
<dbReference type="Proteomes" id="UP000184221">
    <property type="component" value="Unassembled WGS sequence"/>
</dbReference>
<accession>A0A1M5UE62</accession>
<dbReference type="PANTHER" id="PTHR31760">
    <property type="entry name" value="S-ADENOSYL-L-METHIONINE-DEPENDENT METHYLTRANSFERASES SUPERFAMILY PROTEIN"/>
    <property type="match status" value="1"/>
</dbReference>
<evidence type="ECO:0000313" key="7">
    <source>
        <dbReference type="EMBL" id="SHH61116.1"/>
    </source>
</evidence>
<comment type="function">
    <text evidence="6">Specifically methylates the N7 position of guanine in position 527 of 16S rRNA.</text>
</comment>